<evidence type="ECO:0000256" key="2">
    <source>
        <dbReference type="ARBA" id="ARBA00022527"/>
    </source>
</evidence>
<dbReference type="PROSITE" id="PS00107">
    <property type="entry name" value="PROTEIN_KINASE_ATP"/>
    <property type="match status" value="1"/>
</dbReference>
<comment type="catalytic activity">
    <reaction evidence="8">
        <text>L-seryl-[protein] + ATP = O-phospho-L-seryl-[protein] + ADP + H(+)</text>
        <dbReference type="Rhea" id="RHEA:17989"/>
        <dbReference type="Rhea" id="RHEA-COMP:9863"/>
        <dbReference type="Rhea" id="RHEA-COMP:11604"/>
        <dbReference type="ChEBI" id="CHEBI:15378"/>
        <dbReference type="ChEBI" id="CHEBI:29999"/>
        <dbReference type="ChEBI" id="CHEBI:30616"/>
        <dbReference type="ChEBI" id="CHEBI:83421"/>
        <dbReference type="ChEBI" id="CHEBI:456216"/>
        <dbReference type="EC" id="2.7.11.1"/>
    </reaction>
</comment>
<dbReference type="EC" id="2.7.11.1" evidence="1"/>
<evidence type="ECO:0000313" key="12">
    <source>
        <dbReference type="EMBL" id="MFC5629056.1"/>
    </source>
</evidence>
<proteinExistence type="predicted"/>
<organism evidence="12 13">
    <name type="scientific">Aliibacillus thermotolerans</name>
    <dbReference type="NCBI Taxonomy" id="1834418"/>
    <lineage>
        <taxon>Bacteria</taxon>
        <taxon>Bacillati</taxon>
        <taxon>Bacillota</taxon>
        <taxon>Bacilli</taxon>
        <taxon>Bacillales</taxon>
        <taxon>Bacillaceae</taxon>
        <taxon>Aliibacillus</taxon>
    </lineage>
</organism>
<evidence type="ECO:0000259" key="11">
    <source>
        <dbReference type="PROSITE" id="PS50011"/>
    </source>
</evidence>
<feature type="binding site" evidence="9">
    <location>
        <position position="57"/>
    </location>
    <ligand>
        <name>ATP</name>
        <dbReference type="ChEBI" id="CHEBI:30616"/>
    </ligand>
</feature>
<comment type="catalytic activity">
    <reaction evidence="7">
        <text>L-threonyl-[protein] + ATP = O-phospho-L-threonyl-[protein] + ADP + H(+)</text>
        <dbReference type="Rhea" id="RHEA:46608"/>
        <dbReference type="Rhea" id="RHEA-COMP:11060"/>
        <dbReference type="Rhea" id="RHEA-COMP:11605"/>
        <dbReference type="ChEBI" id="CHEBI:15378"/>
        <dbReference type="ChEBI" id="CHEBI:30013"/>
        <dbReference type="ChEBI" id="CHEBI:30616"/>
        <dbReference type="ChEBI" id="CHEBI:61977"/>
        <dbReference type="ChEBI" id="CHEBI:456216"/>
        <dbReference type="EC" id="2.7.11.1"/>
    </reaction>
</comment>
<feature type="region of interest" description="Disordered" evidence="10">
    <location>
        <begin position="1"/>
        <end position="20"/>
    </location>
</feature>
<dbReference type="Pfam" id="PF00069">
    <property type="entry name" value="Pkinase"/>
    <property type="match status" value="1"/>
</dbReference>
<dbReference type="Proteomes" id="UP001596143">
    <property type="component" value="Unassembled WGS sequence"/>
</dbReference>
<evidence type="ECO:0000256" key="1">
    <source>
        <dbReference type="ARBA" id="ARBA00012513"/>
    </source>
</evidence>
<dbReference type="PANTHER" id="PTHR24363">
    <property type="entry name" value="SERINE/THREONINE PROTEIN KINASE"/>
    <property type="match status" value="1"/>
</dbReference>
<name>A0ABW0UAP0_9BACI</name>
<protein>
    <recommendedName>
        <fullName evidence="1">non-specific serine/threonine protein kinase</fullName>
        <ecNumber evidence="1">2.7.11.1</ecNumber>
    </recommendedName>
</protein>
<dbReference type="InterPro" id="IPR000719">
    <property type="entry name" value="Prot_kinase_dom"/>
</dbReference>
<reference evidence="13" key="1">
    <citation type="journal article" date="2019" name="Int. J. Syst. Evol. Microbiol.">
        <title>The Global Catalogue of Microorganisms (GCM) 10K type strain sequencing project: providing services to taxonomists for standard genome sequencing and annotation.</title>
        <authorList>
            <consortium name="The Broad Institute Genomics Platform"/>
            <consortium name="The Broad Institute Genome Sequencing Center for Infectious Disease"/>
            <person name="Wu L."/>
            <person name="Ma J."/>
        </authorList>
    </citation>
    <scope>NUCLEOTIDE SEQUENCE [LARGE SCALE GENOMIC DNA]</scope>
    <source>
        <strain evidence="13">CGMCC 1.15790</strain>
    </source>
</reference>
<sequence>MQKTTFQSKSRVSNLSPGTTFTGKWNRNPYQIIKKLGNGANGTVYLVATRLGERAIKIGENKMSLTSEVNVLKHFSSLGQHTLCPVLLDVDDLEIAGETYPFFCMEYLHGDSLLSFTRKKGQEWVPILLVQLLGDLDRFHQAGWVFGDLKPDNIIVTGPPMRVRLFDVGGTTKMGRSIKEYTEFYDRGYWGLGDRKADVGYDLFAVAMMFIETVYPHRFQKASQKKQHLDDLMEKVTSASSLRPYKKVIYRALTGKYSDAQWMKKEIMTVIEKGSTSQAVSSKRRSRPVSGRSNGIKEKKKPSYRTELALTGSFLFLSSILYLVGQII</sequence>
<dbReference type="SMART" id="SM00220">
    <property type="entry name" value="S_TKc"/>
    <property type="match status" value="1"/>
</dbReference>
<feature type="region of interest" description="Disordered" evidence="10">
    <location>
        <begin position="278"/>
        <end position="300"/>
    </location>
</feature>
<dbReference type="InterPro" id="IPR011009">
    <property type="entry name" value="Kinase-like_dom_sf"/>
</dbReference>
<keyword evidence="2" id="KW-0723">Serine/threonine-protein kinase</keyword>
<evidence type="ECO:0000256" key="7">
    <source>
        <dbReference type="ARBA" id="ARBA00047899"/>
    </source>
</evidence>
<keyword evidence="13" id="KW-1185">Reference proteome</keyword>
<keyword evidence="3" id="KW-0808">Transferase</keyword>
<evidence type="ECO:0000313" key="13">
    <source>
        <dbReference type="Proteomes" id="UP001596143"/>
    </source>
</evidence>
<evidence type="ECO:0000256" key="8">
    <source>
        <dbReference type="ARBA" id="ARBA00048679"/>
    </source>
</evidence>
<keyword evidence="6 9" id="KW-0067">ATP-binding</keyword>
<dbReference type="PROSITE" id="PS50011">
    <property type="entry name" value="PROTEIN_KINASE_DOM"/>
    <property type="match status" value="1"/>
</dbReference>
<dbReference type="GO" id="GO:0016301">
    <property type="term" value="F:kinase activity"/>
    <property type="evidence" value="ECO:0007669"/>
    <property type="project" value="UniProtKB-KW"/>
</dbReference>
<evidence type="ECO:0000256" key="10">
    <source>
        <dbReference type="SAM" id="MobiDB-lite"/>
    </source>
</evidence>
<dbReference type="SUPFAM" id="SSF56112">
    <property type="entry name" value="Protein kinase-like (PK-like)"/>
    <property type="match status" value="1"/>
</dbReference>
<dbReference type="EMBL" id="JBHSPF010000046">
    <property type="protein sequence ID" value="MFC5629056.1"/>
    <property type="molecule type" value="Genomic_DNA"/>
</dbReference>
<keyword evidence="5 12" id="KW-0418">Kinase</keyword>
<accession>A0ABW0UAP0</accession>
<dbReference type="InterPro" id="IPR017441">
    <property type="entry name" value="Protein_kinase_ATP_BS"/>
</dbReference>
<feature type="domain" description="Protein kinase" evidence="11">
    <location>
        <begin position="30"/>
        <end position="328"/>
    </location>
</feature>
<evidence type="ECO:0000256" key="6">
    <source>
        <dbReference type="ARBA" id="ARBA00022840"/>
    </source>
</evidence>
<evidence type="ECO:0000256" key="5">
    <source>
        <dbReference type="ARBA" id="ARBA00022777"/>
    </source>
</evidence>
<dbReference type="RefSeq" id="WP_270895752.1">
    <property type="nucleotide sequence ID" value="NZ_JBHSPF010000046.1"/>
</dbReference>
<evidence type="ECO:0000256" key="4">
    <source>
        <dbReference type="ARBA" id="ARBA00022741"/>
    </source>
</evidence>
<gene>
    <name evidence="12" type="ORF">ACFPTR_09235</name>
</gene>
<keyword evidence="4 9" id="KW-0547">Nucleotide-binding</keyword>
<evidence type="ECO:0000256" key="3">
    <source>
        <dbReference type="ARBA" id="ARBA00022679"/>
    </source>
</evidence>
<dbReference type="Gene3D" id="1.10.510.10">
    <property type="entry name" value="Transferase(Phosphotransferase) domain 1"/>
    <property type="match status" value="1"/>
</dbReference>
<dbReference type="PANTHER" id="PTHR24363:SF0">
    <property type="entry name" value="SERINE_THREONINE KINASE LIKE DOMAIN CONTAINING 1"/>
    <property type="match status" value="1"/>
</dbReference>
<evidence type="ECO:0000256" key="9">
    <source>
        <dbReference type="PROSITE-ProRule" id="PRU10141"/>
    </source>
</evidence>
<comment type="caution">
    <text evidence="12">The sequence shown here is derived from an EMBL/GenBank/DDBJ whole genome shotgun (WGS) entry which is preliminary data.</text>
</comment>